<protein>
    <submittedName>
        <fullName evidence="1">Restriction alleviation protein Lar</fullName>
    </submittedName>
</protein>
<sequence>MSELLPCPFCGGKAEFCKVGVNYPFKAGCANCEAFTKGSAFENNEYNAQCWNRRAAPPTGTRYRDEAGEVAAVVVPAEPTERMVDAGEYAQEHGCYVSGIWADMTAATPEPSNP</sequence>
<dbReference type="EMBL" id="SOEC01000004">
    <property type="protein sequence ID" value="TDX30813.1"/>
    <property type="molecule type" value="Genomic_DNA"/>
</dbReference>
<organism evidence="1 2">
    <name type="scientific">Modicisalibacter xianhensis</name>
    <dbReference type="NCBI Taxonomy" id="442341"/>
    <lineage>
        <taxon>Bacteria</taxon>
        <taxon>Pseudomonadati</taxon>
        <taxon>Pseudomonadota</taxon>
        <taxon>Gammaproteobacteria</taxon>
        <taxon>Oceanospirillales</taxon>
        <taxon>Halomonadaceae</taxon>
        <taxon>Modicisalibacter</taxon>
    </lineage>
</organism>
<dbReference type="RefSeq" id="WP_134016894.1">
    <property type="nucleotide sequence ID" value="NZ_SOEC01000004.1"/>
</dbReference>
<dbReference type="Pfam" id="PF14354">
    <property type="entry name" value="Lar_restr_allev"/>
    <property type="match status" value="1"/>
</dbReference>
<comment type="caution">
    <text evidence="1">The sequence shown here is derived from an EMBL/GenBank/DDBJ whole genome shotgun (WGS) entry which is preliminary data.</text>
</comment>
<gene>
    <name evidence="1" type="ORF">DFO67_10468</name>
</gene>
<dbReference type="OrthoDB" id="6631093at2"/>
<evidence type="ECO:0000313" key="1">
    <source>
        <dbReference type="EMBL" id="TDX30813.1"/>
    </source>
</evidence>
<reference evidence="1 2" key="1">
    <citation type="submission" date="2019-03" db="EMBL/GenBank/DDBJ databases">
        <title>Freshwater and sediment microbial communities from various areas in North America, analyzing microbe dynamics in response to fracking.</title>
        <authorList>
            <person name="Lamendella R."/>
        </authorList>
    </citation>
    <scope>NUCLEOTIDE SEQUENCE [LARGE SCALE GENOMIC DNA]</scope>
    <source>
        <strain evidence="1 2">6_TX</strain>
    </source>
</reference>
<dbReference type="Proteomes" id="UP000294489">
    <property type="component" value="Unassembled WGS sequence"/>
</dbReference>
<name>A0A4R8G2Y1_9GAMM</name>
<accession>A0A4R8G2Y1</accession>
<evidence type="ECO:0000313" key="2">
    <source>
        <dbReference type="Proteomes" id="UP000294489"/>
    </source>
</evidence>
<proteinExistence type="predicted"/>
<dbReference type="AlphaFoldDB" id="A0A4R8G2Y1"/>